<comment type="caution">
    <text evidence="2">The sequence shown here is derived from an EMBL/GenBank/DDBJ whole genome shotgun (WGS) entry which is preliminary data.</text>
</comment>
<protein>
    <recommendedName>
        <fullName evidence="4">Tyr recombinase domain-containing protein</fullName>
    </recommendedName>
</protein>
<feature type="compositionally biased region" description="Basic and acidic residues" evidence="1">
    <location>
        <begin position="288"/>
        <end position="308"/>
    </location>
</feature>
<evidence type="ECO:0000313" key="2">
    <source>
        <dbReference type="EMBL" id="MVN87592.1"/>
    </source>
</evidence>
<dbReference type="SUPFAM" id="SSF56349">
    <property type="entry name" value="DNA breaking-rejoining enzymes"/>
    <property type="match status" value="1"/>
</dbReference>
<sequence>MPPEVSPDHDDARLLLHALQHYDLDVLLTRLGPSSTHPRAAALQYTRLLPFFSTARLEGIDFQRPPASFHLWVNHVALLGEGGRPVKPNTARARISALHLLYESLIDCGVLTTNPLRGLQRPPQERTSSPPPPASEIQALLQASRRQHALHAALTLLYHHAFRLEELLKLQWQAIRLNPGEVLRAHTITRLDDSSVQSLLRWQAHSGGVFSDPQARVFPYETPAALRQAAYLASLDAEIRLFPLRELRRASLRDFPHTSESAGYADDQSGFQIALALAQGVTQSLSPSEKKRKDSDNAGDLRRDTPPI</sequence>
<name>A0A7C9HS98_9DEIO</name>
<dbReference type="EMBL" id="WQLB01000016">
    <property type="protein sequence ID" value="MVN87592.1"/>
    <property type="molecule type" value="Genomic_DNA"/>
</dbReference>
<reference evidence="2 3" key="1">
    <citation type="submission" date="2019-12" db="EMBL/GenBank/DDBJ databases">
        <title>Deinococcus sp. HMF7620 Genome sequencing and assembly.</title>
        <authorList>
            <person name="Kang H."/>
            <person name="Kim H."/>
            <person name="Joh K."/>
        </authorList>
    </citation>
    <scope>NUCLEOTIDE SEQUENCE [LARGE SCALE GENOMIC DNA]</scope>
    <source>
        <strain evidence="2 3">HMF7620</strain>
    </source>
</reference>
<dbReference type="RefSeq" id="WP_157459647.1">
    <property type="nucleotide sequence ID" value="NZ_WQLB01000016.1"/>
</dbReference>
<dbReference type="Proteomes" id="UP000483286">
    <property type="component" value="Unassembled WGS sequence"/>
</dbReference>
<proteinExistence type="predicted"/>
<dbReference type="GO" id="GO:0003677">
    <property type="term" value="F:DNA binding"/>
    <property type="evidence" value="ECO:0007669"/>
    <property type="project" value="InterPro"/>
</dbReference>
<dbReference type="InterPro" id="IPR011010">
    <property type="entry name" value="DNA_brk_join_enz"/>
</dbReference>
<evidence type="ECO:0008006" key="4">
    <source>
        <dbReference type="Google" id="ProtNLM"/>
    </source>
</evidence>
<dbReference type="AlphaFoldDB" id="A0A7C9HS98"/>
<organism evidence="2 3">
    <name type="scientific">Deinococcus arboris</name>
    <dbReference type="NCBI Taxonomy" id="2682977"/>
    <lineage>
        <taxon>Bacteria</taxon>
        <taxon>Thermotogati</taxon>
        <taxon>Deinococcota</taxon>
        <taxon>Deinococci</taxon>
        <taxon>Deinococcales</taxon>
        <taxon>Deinococcaceae</taxon>
        <taxon>Deinococcus</taxon>
    </lineage>
</organism>
<feature type="region of interest" description="Disordered" evidence="1">
    <location>
        <begin position="281"/>
        <end position="308"/>
    </location>
</feature>
<accession>A0A7C9HS98</accession>
<gene>
    <name evidence="2" type="ORF">GO986_12530</name>
</gene>
<evidence type="ECO:0000313" key="3">
    <source>
        <dbReference type="Proteomes" id="UP000483286"/>
    </source>
</evidence>
<evidence type="ECO:0000256" key="1">
    <source>
        <dbReference type="SAM" id="MobiDB-lite"/>
    </source>
</evidence>
<keyword evidence="3" id="KW-1185">Reference proteome</keyword>